<dbReference type="OrthoDB" id="5186at2759"/>
<dbReference type="EMBL" id="LAVV01002233">
    <property type="protein sequence ID" value="KNZ62973.1"/>
    <property type="molecule type" value="Genomic_DNA"/>
</dbReference>
<protein>
    <submittedName>
        <fullName evidence="1">Uncharacterized protein</fullName>
    </submittedName>
</protein>
<evidence type="ECO:0000313" key="1">
    <source>
        <dbReference type="EMBL" id="KNZ62973.1"/>
    </source>
</evidence>
<feature type="non-terminal residue" evidence="1">
    <location>
        <position position="1"/>
    </location>
</feature>
<proteinExistence type="predicted"/>
<name>A0A0L6VQI7_9BASI</name>
<dbReference type="AlphaFoldDB" id="A0A0L6VQI7"/>
<sequence>VFHPKTLVGNHFFVQFFCVRGEIENYIKLASWKDFNIIALRQSSQKCHPQLYKTVQKFRNVLQAPVTEILQRWQVKKLGDIETSLPEILQTDGSQGHDENQFSKSHSMPAYFSQPQKVWKRLQKLVQSRCRQCSYRGQGFVYPHLFSHEAADRDVQTPPQVIS</sequence>
<organism evidence="1 2">
    <name type="scientific">Puccinia sorghi</name>
    <dbReference type="NCBI Taxonomy" id="27349"/>
    <lineage>
        <taxon>Eukaryota</taxon>
        <taxon>Fungi</taxon>
        <taxon>Dikarya</taxon>
        <taxon>Basidiomycota</taxon>
        <taxon>Pucciniomycotina</taxon>
        <taxon>Pucciniomycetes</taxon>
        <taxon>Pucciniales</taxon>
        <taxon>Pucciniaceae</taxon>
        <taxon>Puccinia</taxon>
    </lineage>
</organism>
<gene>
    <name evidence="1" type="ORF">VP01_1200g8</name>
</gene>
<keyword evidence="2" id="KW-1185">Reference proteome</keyword>
<dbReference type="VEuPathDB" id="FungiDB:VP01_1200g8"/>
<dbReference type="Proteomes" id="UP000037035">
    <property type="component" value="Unassembled WGS sequence"/>
</dbReference>
<evidence type="ECO:0000313" key="2">
    <source>
        <dbReference type="Proteomes" id="UP000037035"/>
    </source>
</evidence>
<accession>A0A0L6VQI7</accession>
<comment type="caution">
    <text evidence="1">The sequence shown here is derived from an EMBL/GenBank/DDBJ whole genome shotgun (WGS) entry which is preliminary data.</text>
</comment>
<dbReference type="STRING" id="27349.A0A0L6VQI7"/>
<reference evidence="1 2" key="1">
    <citation type="submission" date="2015-08" db="EMBL/GenBank/DDBJ databases">
        <title>Next Generation Sequencing and Analysis of the Genome of Puccinia sorghi L Schw, the Causal Agent of Maize Common Rust.</title>
        <authorList>
            <person name="Rochi L."/>
            <person name="Burguener G."/>
            <person name="Darino M."/>
            <person name="Turjanski A."/>
            <person name="Kreff E."/>
            <person name="Dieguez M.J."/>
            <person name="Sacco F."/>
        </authorList>
    </citation>
    <scope>NUCLEOTIDE SEQUENCE [LARGE SCALE GENOMIC DNA]</scope>
    <source>
        <strain evidence="1 2">RO10H11247</strain>
    </source>
</reference>